<dbReference type="AlphaFoldDB" id="A0A0N4VLT0"/>
<dbReference type="EMBL" id="UXUI01011604">
    <property type="protein sequence ID" value="VDD96375.1"/>
    <property type="molecule type" value="Genomic_DNA"/>
</dbReference>
<sequence length="83" mass="9570">MRLYQLCLIIQICKYIAGKSSKLFDDEAYSSKLTATADQFILSNDNLDEEQIRQIYHVIINPPPFETAIQRQRSVAEEYANKG</sequence>
<keyword evidence="2" id="KW-1185">Reference proteome</keyword>
<reference evidence="3" key="1">
    <citation type="submission" date="2017-02" db="UniProtKB">
        <authorList>
            <consortium name="WormBaseParasite"/>
        </authorList>
    </citation>
    <scope>IDENTIFICATION</scope>
</reference>
<reference evidence="1 2" key="2">
    <citation type="submission" date="2018-10" db="EMBL/GenBank/DDBJ databases">
        <authorList>
            <consortium name="Pathogen Informatics"/>
        </authorList>
    </citation>
    <scope>NUCLEOTIDE SEQUENCE [LARGE SCALE GENOMIC DNA]</scope>
</reference>
<dbReference type="WBParaSite" id="EVEC_0001186601-mRNA-1">
    <property type="protein sequence ID" value="EVEC_0001186601-mRNA-1"/>
    <property type="gene ID" value="EVEC_0001186601"/>
</dbReference>
<dbReference type="Proteomes" id="UP000274131">
    <property type="component" value="Unassembled WGS sequence"/>
</dbReference>
<organism evidence="3">
    <name type="scientific">Enterobius vermicularis</name>
    <name type="common">Human pinworm</name>
    <dbReference type="NCBI Taxonomy" id="51028"/>
    <lineage>
        <taxon>Eukaryota</taxon>
        <taxon>Metazoa</taxon>
        <taxon>Ecdysozoa</taxon>
        <taxon>Nematoda</taxon>
        <taxon>Chromadorea</taxon>
        <taxon>Rhabditida</taxon>
        <taxon>Spirurina</taxon>
        <taxon>Oxyuridomorpha</taxon>
        <taxon>Oxyuroidea</taxon>
        <taxon>Oxyuridae</taxon>
        <taxon>Enterobius</taxon>
    </lineage>
</organism>
<evidence type="ECO:0000313" key="2">
    <source>
        <dbReference type="Proteomes" id="UP000274131"/>
    </source>
</evidence>
<accession>A0A0N4VLT0</accession>
<evidence type="ECO:0000313" key="3">
    <source>
        <dbReference type="WBParaSite" id="EVEC_0001186601-mRNA-1"/>
    </source>
</evidence>
<gene>
    <name evidence="1" type="ORF">EVEC_LOCUS11126</name>
</gene>
<proteinExistence type="predicted"/>
<protein>
    <submittedName>
        <fullName evidence="1 3">Uncharacterized protein</fullName>
    </submittedName>
</protein>
<name>A0A0N4VLT0_ENTVE</name>
<evidence type="ECO:0000313" key="1">
    <source>
        <dbReference type="EMBL" id="VDD96375.1"/>
    </source>
</evidence>